<evidence type="ECO:0000256" key="6">
    <source>
        <dbReference type="ARBA" id="ARBA00079393"/>
    </source>
</evidence>
<dbReference type="FunFam" id="3.30.70.3190:FF:000001">
    <property type="entry name" value="tRNA pseudouridine synthase Pus10"/>
    <property type="match status" value="1"/>
</dbReference>
<keyword evidence="4" id="KW-0413">Isomerase</keyword>
<dbReference type="InterPro" id="IPR039894">
    <property type="entry name" value="Pus10-like"/>
</dbReference>
<comment type="similarity">
    <text evidence="1">Belongs to the pseudouridine synthase Pus10 family.</text>
</comment>
<dbReference type="GO" id="GO:0160148">
    <property type="term" value="F:tRNA pseudouridine(55) synthase activity"/>
    <property type="evidence" value="ECO:0007669"/>
    <property type="project" value="UniProtKB-EC"/>
</dbReference>
<dbReference type="Gene3D" id="3.30.70.2510">
    <property type="match status" value="1"/>
</dbReference>
<feature type="compositionally biased region" description="Acidic residues" evidence="8">
    <location>
        <begin position="687"/>
        <end position="703"/>
    </location>
</feature>
<feature type="region of interest" description="Disordered" evidence="8">
    <location>
        <begin position="297"/>
        <end position="359"/>
    </location>
</feature>
<dbReference type="InterPro" id="IPR020103">
    <property type="entry name" value="PsdUridine_synth_cat_dom_sf"/>
</dbReference>
<dbReference type="GO" id="GO:0003723">
    <property type="term" value="F:RNA binding"/>
    <property type="evidence" value="ECO:0007669"/>
    <property type="project" value="InterPro"/>
</dbReference>
<dbReference type="FunFam" id="3.30.70.2510:FF:000001">
    <property type="entry name" value="tRNA pseudouridine synthase Pus10"/>
    <property type="match status" value="1"/>
</dbReference>
<gene>
    <name evidence="10" type="ORF">Cvel_17490</name>
</gene>
<accession>A0A0G4FLR0</accession>
<feature type="region of interest" description="Disordered" evidence="8">
    <location>
        <begin position="172"/>
        <end position="202"/>
    </location>
</feature>
<evidence type="ECO:0000256" key="3">
    <source>
        <dbReference type="ARBA" id="ARBA00022694"/>
    </source>
</evidence>
<dbReference type="InterPro" id="IPR048741">
    <property type="entry name" value="Pus10-like_C"/>
</dbReference>
<evidence type="ECO:0000256" key="8">
    <source>
        <dbReference type="SAM" id="MobiDB-lite"/>
    </source>
</evidence>
<dbReference type="Gene3D" id="3.30.70.3190">
    <property type="match status" value="1"/>
</dbReference>
<evidence type="ECO:0000256" key="1">
    <source>
        <dbReference type="ARBA" id="ARBA00009652"/>
    </source>
</evidence>
<sequence>MKQEEPGTSPHYGLLCARCRRIKETASIGPVGFLWSETDNPFLAHNIETDETGISHVKGAQISLFSSTSSACPVCLGLRDSDSPLASLARCLFQSLKESKIEGMSRPEHVRVEVELPPSLVLRDCIAAAAFAEASGGVHERTPPSDYSSSLDVRTFLQQLLHRALPLLISARGTKRKADEPGKGDGASLSHPHPRTPAGTQAEETLGTVVLRLTVSHEYSDADVAPLLTRVSGGARVQKAAHWFQQKRRKKDNRITHQNIKDLCHEKNEAELSQLLELNGGEQGLWDFLLRTPDHGHSPLPGSGMREVAVDTSSSSHASSGAAAAAAASSAAGTEGDMEVDTGPESSAEIESKENMGDVPKIPSVSVSVSWQREPIYFEGRYLKFSRSLSHSPWNVQNFKSSQPDNCVEDLAKRVLQRATVADNISFCSAGREDIDVRMLGDGRPFAFSVENARRLLDTRQLEEVQRETNEEARGKIEIRGLRRAADSSVVKKVGSEASSKAKTYSAVVWTRRAISDKDLEALRKFGSPPVFSSASSFSDACQAAQMRASNAEAHSLTHLVRKEEAGESGTERVNHSAPLLILEQKTPVRVLHRRSPMCRRKIIFGMSAEWLNAHFFVLRVETSAGTYVKEFVHGDLGRSRPSVGDLLKTEADIMQLDVEGLRTLTAAEEAKLKEVEGGRGFAQEPVSEEEEENEAPEQEADV</sequence>
<evidence type="ECO:0000256" key="2">
    <source>
        <dbReference type="ARBA" id="ARBA00012787"/>
    </source>
</evidence>
<feature type="domain" description="Pus10-like C-terminal" evidence="9">
    <location>
        <begin position="377"/>
        <end position="526"/>
    </location>
</feature>
<organism evidence="10">
    <name type="scientific">Chromera velia CCMP2878</name>
    <dbReference type="NCBI Taxonomy" id="1169474"/>
    <lineage>
        <taxon>Eukaryota</taxon>
        <taxon>Sar</taxon>
        <taxon>Alveolata</taxon>
        <taxon>Colpodellida</taxon>
        <taxon>Chromeraceae</taxon>
        <taxon>Chromera</taxon>
    </lineage>
</organism>
<evidence type="ECO:0000256" key="4">
    <source>
        <dbReference type="ARBA" id="ARBA00023235"/>
    </source>
</evidence>
<evidence type="ECO:0000256" key="5">
    <source>
        <dbReference type="ARBA" id="ARBA00075270"/>
    </source>
</evidence>
<dbReference type="EMBL" id="CDMZ01000442">
    <property type="protein sequence ID" value="CEM14447.1"/>
    <property type="molecule type" value="Genomic_DNA"/>
</dbReference>
<feature type="domain" description="Pus10-like C-terminal" evidence="9">
    <location>
        <begin position="560"/>
        <end position="660"/>
    </location>
</feature>
<dbReference type="AlphaFoldDB" id="A0A0G4FLR0"/>
<dbReference type="SUPFAM" id="SSF55120">
    <property type="entry name" value="Pseudouridine synthase"/>
    <property type="match status" value="1"/>
</dbReference>
<reference evidence="10" key="1">
    <citation type="submission" date="2014-11" db="EMBL/GenBank/DDBJ databases">
        <authorList>
            <person name="Otto D Thomas"/>
            <person name="Naeem Raeece"/>
        </authorList>
    </citation>
    <scope>NUCLEOTIDE SEQUENCE</scope>
</reference>
<protein>
    <recommendedName>
        <fullName evidence="2">tRNA pseudouridine(55) synthase</fullName>
        <ecNumber evidence="2">5.4.99.25</ecNumber>
    </recommendedName>
    <alternativeName>
        <fullName evidence="7">tRNA pseudouridine 55 synthase</fullName>
    </alternativeName>
    <alternativeName>
        <fullName evidence="5">tRNA pseudouridylate synthase</fullName>
    </alternativeName>
    <alternativeName>
        <fullName evidence="6">tRNA-uridine isomerase</fullName>
    </alternativeName>
</protein>
<evidence type="ECO:0000256" key="7">
    <source>
        <dbReference type="ARBA" id="ARBA00083669"/>
    </source>
</evidence>
<dbReference type="EC" id="5.4.99.25" evidence="2"/>
<feature type="compositionally biased region" description="Low complexity" evidence="8">
    <location>
        <begin position="313"/>
        <end position="332"/>
    </location>
</feature>
<dbReference type="PANTHER" id="PTHR21568">
    <property type="entry name" value="TRNA PSEUDOURIDINE SYNTHASE PUS10"/>
    <property type="match status" value="1"/>
</dbReference>
<evidence type="ECO:0000313" key="10">
    <source>
        <dbReference type="EMBL" id="CEM14447.1"/>
    </source>
</evidence>
<keyword evidence="3" id="KW-0819">tRNA processing</keyword>
<dbReference type="Pfam" id="PF21238">
    <property type="entry name" value="Pus10_C"/>
    <property type="match status" value="2"/>
</dbReference>
<evidence type="ECO:0000259" key="9">
    <source>
        <dbReference type="Pfam" id="PF21238"/>
    </source>
</evidence>
<name>A0A0G4FLR0_9ALVE</name>
<dbReference type="GO" id="GO:0031119">
    <property type="term" value="P:tRNA pseudouridine synthesis"/>
    <property type="evidence" value="ECO:0007669"/>
    <property type="project" value="UniProtKB-ARBA"/>
</dbReference>
<dbReference type="PANTHER" id="PTHR21568:SF0">
    <property type="entry name" value="TRNA PSEUDOURIDINE SYNTHASE PUS10"/>
    <property type="match status" value="1"/>
</dbReference>
<feature type="region of interest" description="Disordered" evidence="8">
    <location>
        <begin position="676"/>
        <end position="703"/>
    </location>
</feature>
<proteinExistence type="inferred from homology"/>
<dbReference type="VEuPathDB" id="CryptoDB:Cvel_17490"/>